<dbReference type="AlphaFoldDB" id="A0A4R1Z0J7"/>
<gene>
    <name evidence="2" type="ORF">EV216_103173</name>
</gene>
<dbReference type="EMBL" id="SLVM01000003">
    <property type="protein sequence ID" value="TCM87095.1"/>
    <property type="molecule type" value="Genomic_DNA"/>
</dbReference>
<feature type="signal peptide" evidence="1">
    <location>
        <begin position="1"/>
        <end position="24"/>
    </location>
</feature>
<feature type="chain" id="PRO_5020411993" description="Outer membrane protein" evidence="1">
    <location>
        <begin position="25"/>
        <end position="247"/>
    </location>
</feature>
<comment type="caution">
    <text evidence="2">The sequence shown here is derived from an EMBL/GenBank/DDBJ whole genome shotgun (WGS) entry which is preliminary data.</text>
</comment>
<evidence type="ECO:0008006" key="4">
    <source>
        <dbReference type="Google" id="ProtNLM"/>
    </source>
</evidence>
<dbReference type="PROSITE" id="PS51257">
    <property type="entry name" value="PROKAR_LIPOPROTEIN"/>
    <property type="match status" value="1"/>
</dbReference>
<evidence type="ECO:0000313" key="2">
    <source>
        <dbReference type="EMBL" id="TCM87095.1"/>
    </source>
</evidence>
<sequence length="247" mass="25931">MTTKRVGQGVWAALLAAACGPAAAQESPDWVWQVTPYAWAAGVGGDITPFGGAPTISFDSSFSEVLEDLDAAFFLSGYARRDRFVLLGDLSHSASSRSGLVPPGAPARGKLEQTSLTLAAGVRAVDEPGLSVDLLAGVRHWRIKGSVDVPLAGLSASPTRSFTDPVLALRANIALAPQWSAILYGDFGGFGVGSERTGQVVATLNRQLSDRVFLSAGYRALGVDYRDGGTRIDATMSGPLFGVTWRF</sequence>
<name>A0A4R1Z0J7_9RHOB</name>
<evidence type="ECO:0000256" key="1">
    <source>
        <dbReference type="SAM" id="SignalP"/>
    </source>
</evidence>
<reference evidence="2 3" key="1">
    <citation type="submission" date="2019-03" db="EMBL/GenBank/DDBJ databases">
        <title>Genomic Encyclopedia of Type Strains, Phase IV (KMG-IV): sequencing the most valuable type-strain genomes for metagenomic binning, comparative biology and taxonomic classification.</title>
        <authorList>
            <person name="Goeker M."/>
        </authorList>
    </citation>
    <scope>NUCLEOTIDE SEQUENCE [LARGE SCALE GENOMIC DNA]</scope>
    <source>
        <strain evidence="2 3">DSM 21153</strain>
    </source>
</reference>
<organism evidence="2 3">
    <name type="scientific">Rhodovulum steppense</name>
    <dbReference type="NCBI Taxonomy" id="540251"/>
    <lineage>
        <taxon>Bacteria</taxon>
        <taxon>Pseudomonadati</taxon>
        <taxon>Pseudomonadota</taxon>
        <taxon>Alphaproteobacteria</taxon>
        <taxon>Rhodobacterales</taxon>
        <taxon>Paracoccaceae</taxon>
        <taxon>Rhodovulum</taxon>
    </lineage>
</organism>
<keyword evidence="1" id="KW-0732">Signal</keyword>
<proteinExistence type="predicted"/>
<dbReference type="RefSeq" id="WP_132693600.1">
    <property type="nucleotide sequence ID" value="NZ_SLVM01000003.1"/>
</dbReference>
<keyword evidence="3" id="KW-1185">Reference proteome</keyword>
<protein>
    <recommendedName>
        <fullName evidence="4">Outer membrane protein</fullName>
    </recommendedName>
</protein>
<dbReference type="Proteomes" id="UP000295277">
    <property type="component" value="Unassembled WGS sequence"/>
</dbReference>
<accession>A0A4R1Z0J7</accession>
<dbReference type="OrthoDB" id="6555107at2"/>
<evidence type="ECO:0000313" key="3">
    <source>
        <dbReference type="Proteomes" id="UP000295277"/>
    </source>
</evidence>